<keyword evidence="2" id="KW-1185">Reference proteome</keyword>
<accession>A0A853DNC6</accession>
<gene>
    <name evidence="1" type="ORF">HNR15_003512</name>
</gene>
<dbReference type="AlphaFoldDB" id="A0A853DNC6"/>
<dbReference type="RefSeq" id="WP_179483884.1">
    <property type="nucleotide sequence ID" value="NZ_JACCFW010000002.1"/>
</dbReference>
<dbReference type="Proteomes" id="UP000571817">
    <property type="component" value="Unassembled WGS sequence"/>
</dbReference>
<protein>
    <submittedName>
        <fullName evidence="1">Uncharacterized protein</fullName>
    </submittedName>
</protein>
<comment type="caution">
    <text evidence="1">The sequence shown here is derived from an EMBL/GenBank/DDBJ whole genome shotgun (WGS) entry which is preliminary data.</text>
</comment>
<proteinExistence type="predicted"/>
<evidence type="ECO:0000313" key="1">
    <source>
        <dbReference type="EMBL" id="NYJ76494.1"/>
    </source>
</evidence>
<reference evidence="1 2" key="1">
    <citation type="submission" date="2020-07" db="EMBL/GenBank/DDBJ databases">
        <title>Sequencing the genomes of 1000 actinobacteria strains.</title>
        <authorList>
            <person name="Klenk H.-P."/>
        </authorList>
    </citation>
    <scope>NUCLEOTIDE SEQUENCE [LARGE SCALE GENOMIC DNA]</scope>
    <source>
        <strain evidence="1 2">DSM 29531</strain>
    </source>
</reference>
<dbReference type="EMBL" id="JACCFW010000002">
    <property type="protein sequence ID" value="NYJ76494.1"/>
    <property type="molecule type" value="Genomic_DNA"/>
</dbReference>
<sequence length="89" mass="9205">MPDKTVTLFWGVGLDANITAALNTALNHVDAAAAAQGRLVTQVSHTVTILRGDQPAVKAAATAIGVHSRPQKNQEYAVVTVTATTISTP</sequence>
<organism evidence="1 2">
    <name type="scientific">Allobranchiibius huperziae</name>
    <dbReference type="NCBI Taxonomy" id="1874116"/>
    <lineage>
        <taxon>Bacteria</taxon>
        <taxon>Bacillati</taxon>
        <taxon>Actinomycetota</taxon>
        <taxon>Actinomycetes</taxon>
        <taxon>Micrococcales</taxon>
        <taxon>Dermacoccaceae</taxon>
        <taxon>Allobranchiibius</taxon>
    </lineage>
</organism>
<evidence type="ECO:0000313" key="2">
    <source>
        <dbReference type="Proteomes" id="UP000571817"/>
    </source>
</evidence>
<name>A0A853DNC6_9MICO</name>